<sequence length="1206" mass="133517">MGQHIMKSLAALPPRSSVVPDRLKLFDCTRLSCRPLSFAAAMARENAILPKTLRETLGDAVGDESINFGEALARADGMKPHFHAGLPHGHVGQEGLSQIADLPAAPMNVHAGTKISYFGDLPMNQAYEEITDSDGKKVGVLTDWKDAHGQPCRLDVVKDLATKSYFSGLPPPFNLKSQPGGPYVVQIFVLGAGDGKVHIFKDVDLKGQFLEMANCEPMCHGTGVVYQYGNQYRAGRNAICYLLEKLGGLQIRFSTLTAAAKPAERATEWDEKQEGYRYIEKKGPKSNNRNQFMEFADKEINDPQSKIYGWGGSRVVQALRNHASGRINAKRLSVWVLTLKDFEPWFINEVLVKILPTLRRNGVLWIGKTRVGKSTASKTLAFLMSMLEIDALEGDDREGAPEPSIVTAKHFDFFKGEPVERVLPAVFDDGDLHKQDASVLKAFLNPSEEDSTLWARWGPSTFAPGAPRQAVNNSYDNAMEKRMVADWRQGKLMVITIQQLMALIAPSLKQITEEEDMKALLARSHVVVTTDTRVYFRLASNEFPEDGVVPFYTYSKKSKPDLFNYSPEARACFGRCKDDPTSPNNYPSDFKEKAEWSLNFAKRLMRGEQVPTVSTTRGTSLFGEPVHRVQPEAAPPPAGAPAAPMAAEAAPEEGPPTAQPEAVFTPAGAPAAPRDRLGGDRGDYEGEEEPPLGTPAQEIERLWGLHQAGAITLAEFNVLKKSAISEGFKALQKVASAKKEDRSAKREQMPRAPIKRGPTEGAAKREVFEAKPVDKETIQGLFPGSGSAEVGRCSRGVIGMARTCNNIKGFKKALDAATFDTREEFLAVVKCANIEGMSPNPKDPTTPLMVFAQHSGVVPDEYCCQVCGSEFTMKVMSGTSDRAARWQWRGPRHDRASSCDACGDVEISMTKGTLLADVKASNWLPFFDCMVMWAKEYPHLKIVHELGKQHNVAGPWMEKFQDAAASYIADKIPPEAARGLQETGQGQWQEGRERKTISKKKPAKFIVQADEVFLNKSKVSRLEPGTRPKKDKVWLRGAVAQGSPENFVFRVLGHPEDAFDGRPRGKQEMVTNFDTLGLRKGMIVATDGWKATIAAIRRIKDRDGWSDRDLKHEIVVHSNGDVKNQRGYTTNHIENRWTVLKRWLKKRLGGRLPTTSDRRKWARWVTEFQYRKNVTKTHSVDGGNTYSLPTKAFLSHVAEVTLAGGL</sequence>
<protein>
    <recommendedName>
        <fullName evidence="2">ISXO2-like transposase domain-containing protein</fullName>
    </recommendedName>
</protein>
<comment type="caution">
    <text evidence="3">The sequence shown here is derived from an EMBL/GenBank/DDBJ whole genome shotgun (WGS) entry which is preliminary data.</text>
</comment>
<feature type="compositionally biased region" description="Low complexity" evidence="1">
    <location>
        <begin position="640"/>
        <end position="649"/>
    </location>
</feature>
<name>A0ABN9PR81_9DINO</name>
<keyword evidence="4" id="KW-1185">Reference proteome</keyword>
<reference evidence="3" key="1">
    <citation type="submission" date="2023-10" db="EMBL/GenBank/DDBJ databases">
        <authorList>
            <person name="Chen Y."/>
            <person name="Shah S."/>
            <person name="Dougan E. K."/>
            <person name="Thang M."/>
            <person name="Chan C."/>
        </authorList>
    </citation>
    <scope>NUCLEOTIDE SEQUENCE [LARGE SCALE GENOMIC DNA]</scope>
</reference>
<organism evidence="3 4">
    <name type="scientific">Prorocentrum cordatum</name>
    <dbReference type="NCBI Taxonomy" id="2364126"/>
    <lineage>
        <taxon>Eukaryota</taxon>
        <taxon>Sar</taxon>
        <taxon>Alveolata</taxon>
        <taxon>Dinophyceae</taxon>
        <taxon>Prorocentrales</taxon>
        <taxon>Prorocentraceae</taxon>
        <taxon>Prorocentrum</taxon>
    </lineage>
</organism>
<feature type="region of interest" description="Disordered" evidence="1">
    <location>
        <begin position="610"/>
        <end position="693"/>
    </location>
</feature>
<evidence type="ECO:0000256" key="1">
    <source>
        <dbReference type="SAM" id="MobiDB-lite"/>
    </source>
</evidence>
<accession>A0ABN9PR81</accession>
<feature type="compositionally biased region" description="Basic and acidic residues" evidence="1">
    <location>
        <begin position="673"/>
        <end position="684"/>
    </location>
</feature>
<dbReference type="EMBL" id="CAUYUJ010000869">
    <property type="protein sequence ID" value="CAK0792940.1"/>
    <property type="molecule type" value="Genomic_DNA"/>
</dbReference>
<evidence type="ECO:0000259" key="2">
    <source>
        <dbReference type="SMART" id="SM01126"/>
    </source>
</evidence>
<evidence type="ECO:0000313" key="3">
    <source>
        <dbReference type="EMBL" id="CAK0792940.1"/>
    </source>
</evidence>
<feature type="region of interest" description="Disordered" evidence="1">
    <location>
        <begin position="739"/>
        <end position="762"/>
    </location>
</feature>
<gene>
    <name evidence="3" type="ORF">PCOR1329_LOCUS3385</name>
</gene>
<dbReference type="Proteomes" id="UP001189429">
    <property type="component" value="Unassembled WGS sequence"/>
</dbReference>
<evidence type="ECO:0000313" key="4">
    <source>
        <dbReference type="Proteomes" id="UP001189429"/>
    </source>
</evidence>
<feature type="compositionally biased region" description="Basic and acidic residues" evidence="1">
    <location>
        <begin position="739"/>
        <end position="749"/>
    </location>
</feature>
<proteinExistence type="predicted"/>
<dbReference type="SMART" id="SM01126">
    <property type="entry name" value="DDE_Tnp_IS1595"/>
    <property type="match status" value="1"/>
</dbReference>
<dbReference type="InterPro" id="IPR024445">
    <property type="entry name" value="Tnp_ISXO2-like"/>
</dbReference>
<feature type="domain" description="ISXO2-like transposase" evidence="2">
    <location>
        <begin position="1002"/>
        <end position="1173"/>
    </location>
</feature>